<dbReference type="EMBL" id="JAVDKS010000012">
    <property type="protein sequence ID" value="MDQ2258811.1"/>
    <property type="molecule type" value="Genomic_DNA"/>
</dbReference>
<dbReference type="RefSeq" id="WP_127851268.1">
    <property type="nucleotide sequence ID" value="NZ_CP143719.1"/>
</dbReference>
<proteinExistence type="predicted"/>
<sequence>MSEMNIIKASVSYQATVDSVIWKGYDALTREYSLKDTVDVEIPAGSHPHYALVLIADSISKQHQMEISGKLISPVPGSDARARLQDGRIQMGTHEIMVRGYMTLKIKFSENEAWLNSLAASTMSGKNVLQLKARKYHSIMFRKYCS</sequence>
<dbReference type="AlphaFoldDB" id="A0AAW8HD88"/>
<protein>
    <submittedName>
        <fullName evidence="1">Uncharacterized protein</fullName>
    </submittedName>
</protein>
<evidence type="ECO:0000313" key="2">
    <source>
        <dbReference type="Proteomes" id="UP001225042"/>
    </source>
</evidence>
<name>A0AAW8HD88_9ENTR</name>
<gene>
    <name evidence="1" type="ORF">RBJ67_22030</name>
</gene>
<evidence type="ECO:0000313" key="1">
    <source>
        <dbReference type="EMBL" id="MDQ2258811.1"/>
    </source>
</evidence>
<keyword evidence="2" id="KW-1185">Reference proteome</keyword>
<reference evidence="1 2" key="1">
    <citation type="submission" date="2023-08" db="EMBL/GenBank/DDBJ databases">
        <authorList>
            <person name="Dale J."/>
        </authorList>
    </citation>
    <scope>NUCLEOTIDE SEQUENCE [LARGE SCALE GENOMIC DNA]</scope>
    <source>
        <strain evidence="1 2">2023EL-00788</strain>
    </source>
</reference>
<dbReference type="Proteomes" id="UP001225042">
    <property type="component" value="Unassembled WGS sequence"/>
</dbReference>
<accession>A0AAW8HD88</accession>
<comment type="caution">
    <text evidence="1">The sequence shown here is derived from an EMBL/GenBank/DDBJ whole genome shotgun (WGS) entry which is preliminary data.</text>
</comment>
<organism evidence="1 2">
    <name type="scientific">Enterobacter soli</name>
    <dbReference type="NCBI Taxonomy" id="885040"/>
    <lineage>
        <taxon>Bacteria</taxon>
        <taxon>Pseudomonadati</taxon>
        <taxon>Pseudomonadota</taxon>
        <taxon>Gammaproteobacteria</taxon>
        <taxon>Enterobacterales</taxon>
        <taxon>Enterobacteriaceae</taxon>
        <taxon>Enterobacter</taxon>
    </lineage>
</organism>